<keyword evidence="2" id="KW-1003">Cell membrane</keyword>
<keyword evidence="8" id="KW-1185">Reference proteome</keyword>
<evidence type="ECO:0000313" key="8">
    <source>
        <dbReference type="Proteomes" id="UP000651517"/>
    </source>
</evidence>
<feature type="transmembrane region" description="Helical" evidence="6">
    <location>
        <begin position="105"/>
        <end position="121"/>
    </location>
</feature>
<protein>
    <submittedName>
        <fullName evidence="7">MFS transporter</fullName>
    </submittedName>
</protein>
<evidence type="ECO:0000256" key="4">
    <source>
        <dbReference type="ARBA" id="ARBA00022989"/>
    </source>
</evidence>
<dbReference type="InterPro" id="IPR011701">
    <property type="entry name" value="MFS"/>
</dbReference>
<name>A0ABR8WX96_9MICO</name>
<dbReference type="EMBL" id="JACSPY010000016">
    <property type="protein sequence ID" value="MBD8021603.1"/>
    <property type="molecule type" value="Genomic_DNA"/>
</dbReference>
<dbReference type="PANTHER" id="PTHR23513:SF6">
    <property type="entry name" value="MAJOR FACILITATOR SUPERFAMILY ASSOCIATED DOMAIN-CONTAINING PROTEIN"/>
    <property type="match status" value="1"/>
</dbReference>
<comment type="caution">
    <text evidence="7">The sequence shown here is derived from an EMBL/GenBank/DDBJ whole genome shotgun (WGS) entry which is preliminary data.</text>
</comment>
<feature type="transmembrane region" description="Helical" evidence="6">
    <location>
        <begin position="78"/>
        <end position="99"/>
    </location>
</feature>
<sequence length="138" mass="14983">MSVEANLKAPAFRQLWGANLFTNVAALFFTFSANVIMVNVLHASAFAVGLLDAVTYTGTLLFGFVVGTWIDRWGHKRVLVVSTILRGCALAFIPIAYFAGILTPWRIIVLGVAVSICDVFFQTAHTSVLPSIVGRDHV</sequence>
<dbReference type="Pfam" id="PF07690">
    <property type="entry name" value="MFS_1"/>
    <property type="match status" value="1"/>
</dbReference>
<feature type="transmembrane region" description="Helical" evidence="6">
    <location>
        <begin position="46"/>
        <end position="66"/>
    </location>
</feature>
<keyword evidence="3 6" id="KW-0812">Transmembrane</keyword>
<evidence type="ECO:0000256" key="1">
    <source>
        <dbReference type="ARBA" id="ARBA00004651"/>
    </source>
</evidence>
<comment type="subcellular location">
    <subcellularLocation>
        <location evidence="1">Cell membrane</location>
        <topology evidence="1">Multi-pass membrane protein</topology>
    </subcellularLocation>
</comment>
<keyword evidence="4 6" id="KW-1133">Transmembrane helix</keyword>
<organism evidence="7 8">
    <name type="scientific">Brevibacterium gallinarum</name>
    <dbReference type="NCBI Taxonomy" id="2762220"/>
    <lineage>
        <taxon>Bacteria</taxon>
        <taxon>Bacillati</taxon>
        <taxon>Actinomycetota</taxon>
        <taxon>Actinomycetes</taxon>
        <taxon>Micrococcales</taxon>
        <taxon>Brevibacteriaceae</taxon>
        <taxon>Brevibacterium</taxon>
    </lineage>
</organism>
<dbReference type="InterPro" id="IPR036259">
    <property type="entry name" value="MFS_trans_sf"/>
</dbReference>
<dbReference type="Gene3D" id="1.20.1250.20">
    <property type="entry name" value="MFS general substrate transporter like domains"/>
    <property type="match status" value="1"/>
</dbReference>
<dbReference type="Proteomes" id="UP000651517">
    <property type="component" value="Unassembled WGS sequence"/>
</dbReference>
<accession>A0ABR8WX96</accession>
<evidence type="ECO:0000256" key="2">
    <source>
        <dbReference type="ARBA" id="ARBA00022475"/>
    </source>
</evidence>
<evidence type="ECO:0000256" key="3">
    <source>
        <dbReference type="ARBA" id="ARBA00022692"/>
    </source>
</evidence>
<feature type="transmembrane region" description="Helical" evidence="6">
    <location>
        <begin position="20"/>
        <end position="40"/>
    </location>
</feature>
<dbReference type="SUPFAM" id="SSF103473">
    <property type="entry name" value="MFS general substrate transporter"/>
    <property type="match status" value="1"/>
</dbReference>
<keyword evidence="5 6" id="KW-0472">Membrane</keyword>
<dbReference type="PANTHER" id="PTHR23513">
    <property type="entry name" value="INTEGRAL MEMBRANE EFFLUX PROTEIN-RELATED"/>
    <property type="match status" value="1"/>
</dbReference>
<gene>
    <name evidence="7" type="ORF">H9634_12515</name>
</gene>
<evidence type="ECO:0000256" key="5">
    <source>
        <dbReference type="ARBA" id="ARBA00023136"/>
    </source>
</evidence>
<proteinExistence type="predicted"/>
<reference evidence="7 8" key="1">
    <citation type="submission" date="2020-08" db="EMBL/GenBank/DDBJ databases">
        <title>A Genomic Blueprint of the Chicken Gut Microbiome.</title>
        <authorList>
            <person name="Gilroy R."/>
            <person name="Ravi A."/>
            <person name="Getino M."/>
            <person name="Pursley I."/>
            <person name="Horton D.L."/>
            <person name="Alikhan N.-F."/>
            <person name="Baker D."/>
            <person name="Gharbi K."/>
            <person name="Hall N."/>
            <person name="Watson M."/>
            <person name="Adriaenssens E.M."/>
            <person name="Foster-Nyarko E."/>
            <person name="Jarju S."/>
            <person name="Secka A."/>
            <person name="Antonio M."/>
            <person name="Oren A."/>
            <person name="Chaudhuri R."/>
            <person name="La Ragione R.M."/>
            <person name="Hildebrand F."/>
            <person name="Pallen M.J."/>
        </authorList>
    </citation>
    <scope>NUCLEOTIDE SEQUENCE [LARGE SCALE GENOMIC DNA]</scope>
    <source>
        <strain evidence="7 8">Re57</strain>
    </source>
</reference>
<evidence type="ECO:0000256" key="6">
    <source>
        <dbReference type="SAM" id="Phobius"/>
    </source>
</evidence>
<evidence type="ECO:0000313" key="7">
    <source>
        <dbReference type="EMBL" id="MBD8021603.1"/>
    </source>
</evidence>